<dbReference type="CDD" id="cd11448">
    <property type="entry name" value="bHLH_AtFAMA_like"/>
    <property type="match status" value="1"/>
</dbReference>
<dbReference type="Pfam" id="PF00010">
    <property type="entry name" value="HLH"/>
    <property type="match status" value="1"/>
</dbReference>
<comment type="subcellular location">
    <subcellularLocation>
        <location evidence="1">Nucleus</location>
    </subcellularLocation>
</comment>
<dbReference type="Gene3D" id="4.10.280.10">
    <property type="entry name" value="Helix-loop-helix DNA-binding domain"/>
    <property type="match status" value="1"/>
</dbReference>
<feature type="region of interest" description="Disordered" evidence="6">
    <location>
        <begin position="77"/>
        <end position="113"/>
    </location>
</feature>
<dbReference type="GO" id="GO:0045893">
    <property type="term" value="P:positive regulation of DNA-templated transcription"/>
    <property type="evidence" value="ECO:0007669"/>
    <property type="project" value="TreeGrafter"/>
</dbReference>
<keyword evidence="9" id="KW-1185">Reference proteome</keyword>
<keyword evidence="3" id="KW-0238">DNA-binding</keyword>
<feature type="compositionally biased region" description="Polar residues" evidence="6">
    <location>
        <begin position="90"/>
        <end position="106"/>
    </location>
</feature>
<feature type="domain" description="BHLH" evidence="7">
    <location>
        <begin position="196"/>
        <end position="247"/>
    </location>
</feature>
<keyword evidence="5" id="KW-0539">Nucleus</keyword>
<dbReference type="GO" id="GO:0003700">
    <property type="term" value="F:DNA-binding transcription factor activity"/>
    <property type="evidence" value="ECO:0007669"/>
    <property type="project" value="InterPro"/>
</dbReference>
<keyword evidence="4" id="KW-0804">Transcription</keyword>
<proteinExistence type="predicted"/>
<gene>
    <name evidence="8" type="ORF">SAY87_009105</name>
</gene>
<evidence type="ECO:0000313" key="8">
    <source>
        <dbReference type="EMBL" id="KAK4755348.1"/>
    </source>
</evidence>
<evidence type="ECO:0000256" key="2">
    <source>
        <dbReference type="ARBA" id="ARBA00023015"/>
    </source>
</evidence>
<dbReference type="AlphaFoldDB" id="A0AAN7K169"/>
<dbReference type="InterPro" id="IPR036638">
    <property type="entry name" value="HLH_DNA-bd_sf"/>
</dbReference>
<dbReference type="Proteomes" id="UP001345219">
    <property type="component" value="Chromosome 8"/>
</dbReference>
<dbReference type="GO" id="GO:0010052">
    <property type="term" value="P:guard cell differentiation"/>
    <property type="evidence" value="ECO:0007669"/>
    <property type="project" value="InterPro"/>
</dbReference>
<evidence type="ECO:0000256" key="6">
    <source>
        <dbReference type="SAM" id="MobiDB-lite"/>
    </source>
</evidence>
<evidence type="ECO:0000259" key="7">
    <source>
        <dbReference type="PROSITE" id="PS50888"/>
    </source>
</evidence>
<dbReference type="PANTHER" id="PTHR46684">
    <property type="entry name" value="TRANSCRIPTION FACTOR FAMA"/>
    <property type="match status" value="1"/>
</dbReference>
<accession>A0AAN7K169</accession>
<protein>
    <recommendedName>
        <fullName evidence="7">BHLH domain-containing protein</fullName>
    </recommendedName>
</protein>
<keyword evidence="2" id="KW-0805">Transcription regulation</keyword>
<organism evidence="8 9">
    <name type="scientific">Trapa incisa</name>
    <dbReference type="NCBI Taxonomy" id="236973"/>
    <lineage>
        <taxon>Eukaryota</taxon>
        <taxon>Viridiplantae</taxon>
        <taxon>Streptophyta</taxon>
        <taxon>Embryophyta</taxon>
        <taxon>Tracheophyta</taxon>
        <taxon>Spermatophyta</taxon>
        <taxon>Magnoliopsida</taxon>
        <taxon>eudicotyledons</taxon>
        <taxon>Gunneridae</taxon>
        <taxon>Pentapetalae</taxon>
        <taxon>rosids</taxon>
        <taxon>malvids</taxon>
        <taxon>Myrtales</taxon>
        <taxon>Lythraceae</taxon>
        <taxon>Trapa</taxon>
    </lineage>
</organism>
<sequence>MASQYQIISCALCNQVKRSYDYLHKLLGTHQSIIHWMTQKKNKTVISIESGPIKGIVTIKLKGGPNPNTAKITPKKIKEREKSPWPWRLSASSKTPYSHPLTTPPTRSAALPLPSGLGSKPDYYDDTMAAAAAAAGVVETEDATVPENDVAGVAELDGGFNNSSTSSENFWGCPVAAERRKRRHPRVVKNKEEVESQRMTHIVVERNRRKQMNEYLSMLRSMMPPSYVHRGDQASIIGGAVNFVKELEQLLQSLKAVSQRGPRAVPDNLSSSPFADFFTFPQYSTDPTHPTRYGGLSADPMAAGCVAAAADVEVNMVDAHANVKVLSRRKPQQLLKMVVGLQSLGLTILHLNVTSVHDTALFSFSVKVSLHYITFLYPHQISLAVNHWSLEIMACFSTSKYMASYNYYKND</sequence>
<reference evidence="8 9" key="1">
    <citation type="journal article" date="2023" name="Hortic Res">
        <title>Pangenome of water caltrop reveals structural variations and asymmetric subgenome divergence after allopolyploidization.</title>
        <authorList>
            <person name="Zhang X."/>
            <person name="Chen Y."/>
            <person name="Wang L."/>
            <person name="Yuan Y."/>
            <person name="Fang M."/>
            <person name="Shi L."/>
            <person name="Lu R."/>
            <person name="Comes H.P."/>
            <person name="Ma Y."/>
            <person name="Chen Y."/>
            <person name="Huang G."/>
            <person name="Zhou Y."/>
            <person name="Zheng Z."/>
            <person name="Qiu Y."/>
        </authorList>
    </citation>
    <scope>NUCLEOTIDE SEQUENCE [LARGE SCALE GENOMIC DNA]</scope>
    <source>
        <tissue evidence="8">Roots</tissue>
    </source>
</reference>
<evidence type="ECO:0000256" key="5">
    <source>
        <dbReference type="ARBA" id="ARBA00023242"/>
    </source>
</evidence>
<evidence type="ECO:0000256" key="1">
    <source>
        <dbReference type="ARBA" id="ARBA00004123"/>
    </source>
</evidence>
<name>A0AAN7K169_9MYRT</name>
<dbReference type="EMBL" id="JAXIOK010000014">
    <property type="protein sequence ID" value="KAK4755348.1"/>
    <property type="molecule type" value="Genomic_DNA"/>
</dbReference>
<dbReference type="SMART" id="SM00353">
    <property type="entry name" value="HLH"/>
    <property type="match status" value="1"/>
</dbReference>
<dbReference type="GO" id="GO:0005634">
    <property type="term" value="C:nucleus"/>
    <property type="evidence" value="ECO:0007669"/>
    <property type="project" value="UniProtKB-SubCell"/>
</dbReference>
<dbReference type="InterPro" id="IPR011598">
    <property type="entry name" value="bHLH_dom"/>
</dbReference>
<evidence type="ECO:0000256" key="4">
    <source>
        <dbReference type="ARBA" id="ARBA00023163"/>
    </source>
</evidence>
<comment type="caution">
    <text evidence="8">The sequence shown here is derived from an EMBL/GenBank/DDBJ whole genome shotgun (WGS) entry which is preliminary data.</text>
</comment>
<evidence type="ECO:0000256" key="3">
    <source>
        <dbReference type="ARBA" id="ARBA00023125"/>
    </source>
</evidence>
<dbReference type="PANTHER" id="PTHR46684:SF16">
    <property type="entry name" value="TRANSCRIPTION FACTOR BHLH67-LIKE ISOFORM X2"/>
    <property type="match status" value="1"/>
</dbReference>
<dbReference type="InterPro" id="IPR044283">
    <property type="entry name" value="FAMA/SPEECHLESS/MUTE-like"/>
</dbReference>
<dbReference type="SUPFAM" id="SSF47459">
    <property type="entry name" value="HLH, helix-loop-helix DNA-binding domain"/>
    <property type="match status" value="1"/>
</dbReference>
<dbReference type="GO" id="GO:0003677">
    <property type="term" value="F:DNA binding"/>
    <property type="evidence" value="ECO:0007669"/>
    <property type="project" value="UniProtKB-KW"/>
</dbReference>
<dbReference type="PROSITE" id="PS50888">
    <property type="entry name" value="BHLH"/>
    <property type="match status" value="1"/>
</dbReference>
<evidence type="ECO:0000313" key="9">
    <source>
        <dbReference type="Proteomes" id="UP001345219"/>
    </source>
</evidence>
<dbReference type="GO" id="GO:0046983">
    <property type="term" value="F:protein dimerization activity"/>
    <property type="evidence" value="ECO:0007669"/>
    <property type="project" value="InterPro"/>
</dbReference>